<name>A0A964RIP3_9CLOT</name>
<dbReference type="AlphaFoldDB" id="A0A964RIP3"/>
<dbReference type="EMBL" id="WSRQ01000001">
    <property type="protein sequence ID" value="MVX62231.1"/>
    <property type="molecule type" value="Genomic_DNA"/>
</dbReference>
<evidence type="ECO:0000313" key="1">
    <source>
        <dbReference type="EMBL" id="MVX62231.1"/>
    </source>
</evidence>
<protein>
    <submittedName>
        <fullName evidence="1">Uncharacterized protein</fullName>
    </submittedName>
</protein>
<dbReference type="RefSeq" id="WP_160357677.1">
    <property type="nucleotide sequence ID" value="NZ_WSRQ01000001.1"/>
</dbReference>
<proteinExistence type="predicted"/>
<evidence type="ECO:0000313" key="2">
    <source>
        <dbReference type="Proteomes" id="UP000656077"/>
    </source>
</evidence>
<organism evidence="1 2">
    <name type="scientific">Clostridium chromiireducens</name>
    <dbReference type="NCBI Taxonomy" id="225345"/>
    <lineage>
        <taxon>Bacteria</taxon>
        <taxon>Bacillati</taxon>
        <taxon>Bacillota</taxon>
        <taxon>Clostridia</taxon>
        <taxon>Eubacteriales</taxon>
        <taxon>Clostridiaceae</taxon>
        <taxon>Clostridium</taxon>
    </lineage>
</organism>
<comment type="caution">
    <text evidence="1">The sequence shown here is derived from an EMBL/GenBank/DDBJ whole genome shotgun (WGS) entry which is preliminary data.</text>
</comment>
<sequence length="95" mass="10817">MALSKNIIKTVWGKDIEFENAYIQITNIVGNKDQVTLSITIYDSSSKQYIIGTDNYTFIPSSDLNSLRWDKQGYEQLKTNKYTDAIDILDEGQTA</sequence>
<gene>
    <name evidence="1" type="ORF">GKZ28_00765</name>
</gene>
<reference evidence="1" key="1">
    <citation type="submission" date="2019-12" db="EMBL/GenBank/DDBJ databases">
        <title>Microbes associate with the intestines of laboratory mice.</title>
        <authorList>
            <person name="Navarre W."/>
            <person name="Wong E."/>
        </authorList>
    </citation>
    <scope>NUCLEOTIDE SEQUENCE</scope>
    <source>
        <strain evidence="1">NM79_F5</strain>
    </source>
</reference>
<accession>A0A964RIP3</accession>
<dbReference type="Proteomes" id="UP000656077">
    <property type="component" value="Unassembled WGS sequence"/>
</dbReference>